<proteinExistence type="inferred from homology"/>
<dbReference type="InterPro" id="IPR011010">
    <property type="entry name" value="DNA_brk_join_enz"/>
</dbReference>
<dbReference type="InterPro" id="IPR002104">
    <property type="entry name" value="Integrase_catalytic"/>
</dbReference>
<protein>
    <recommendedName>
        <fullName evidence="4">Tyr recombinase domain-containing protein</fullName>
    </recommendedName>
</protein>
<reference evidence="5 6" key="1">
    <citation type="submission" date="2022-01" db="EMBL/GenBank/DDBJ databases">
        <title>Desulfofustis limnae sp. nov., a novel mesophilic sulfate-reducing bacterium isolated from marsh soil.</title>
        <authorList>
            <person name="Watanabe M."/>
            <person name="Takahashi A."/>
            <person name="Kojima H."/>
            <person name="Fukui M."/>
        </authorList>
    </citation>
    <scope>NUCLEOTIDE SEQUENCE [LARGE SCALE GENOMIC DNA]</scope>
    <source>
        <strain evidence="5 6">PPLL</strain>
    </source>
</reference>
<evidence type="ECO:0000256" key="1">
    <source>
        <dbReference type="ARBA" id="ARBA00008857"/>
    </source>
</evidence>
<dbReference type="SUPFAM" id="SSF56349">
    <property type="entry name" value="DNA breaking-rejoining enzymes"/>
    <property type="match status" value="1"/>
</dbReference>
<dbReference type="EMBL" id="AP025516">
    <property type="protein sequence ID" value="BDD88853.1"/>
    <property type="molecule type" value="Genomic_DNA"/>
</dbReference>
<dbReference type="PANTHER" id="PTHR30629:SF6">
    <property type="entry name" value="PROPHAGE INTEGRASE INTA-RELATED"/>
    <property type="match status" value="1"/>
</dbReference>
<keyword evidence="2" id="KW-0229">DNA integration</keyword>
<keyword evidence="6" id="KW-1185">Reference proteome</keyword>
<dbReference type="Gene3D" id="1.10.443.10">
    <property type="entry name" value="Intergrase catalytic core"/>
    <property type="match status" value="1"/>
</dbReference>
<evidence type="ECO:0000256" key="2">
    <source>
        <dbReference type="ARBA" id="ARBA00022908"/>
    </source>
</evidence>
<evidence type="ECO:0000256" key="3">
    <source>
        <dbReference type="ARBA" id="ARBA00023172"/>
    </source>
</evidence>
<comment type="similarity">
    <text evidence="1">Belongs to the 'phage' integrase family.</text>
</comment>
<dbReference type="Pfam" id="PF00589">
    <property type="entry name" value="Phage_integrase"/>
    <property type="match status" value="1"/>
</dbReference>
<sequence length="122" mass="14182">MGLPQRNQWVFYSPRAKDGRLQEPRKAHERALTEAGIDNLSIHGLRRSFGTLSEWVETPVGIVYQIMGHKPSATAEKHYRSRPIDLLRKWHTKIEEWILEQAEIEMSEYRRESGALKLVSGE</sequence>
<dbReference type="PANTHER" id="PTHR30629">
    <property type="entry name" value="PROPHAGE INTEGRASE"/>
    <property type="match status" value="1"/>
</dbReference>
<organism evidence="5 6">
    <name type="scientific">Desulfofustis limnaeus</name>
    <dbReference type="NCBI Taxonomy" id="2740163"/>
    <lineage>
        <taxon>Bacteria</taxon>
        <taxon>Pseudomonadati</taxon>
        <taxon>Thermodesulfobacteriota</taxon>
        <taxon>Desulfobulbia</taxon>
        <taxon>Desulfobulbales</taxon>
        <taxon>Desulfocapsaceae</taxon>
        <taxon>Desulfofustis</taxon>
    </lineage>
</organism>
<dbReference type="InterPro" id="IPR013762">
    <property type="entry name" value="Integrase-like_cat_sf"/>
</dbReference>
<name>A0ABN6M7K6_9BACT</name>
<feature type="domain" description="Tyr recombinase" evidence="4">
    <location>
        <begin position="6"/>
        <end position="80"/>
    </location>
</feature>
<dbReference type="Proteomes" id="UP000830055">
    <property type="component" value="Chromosome"/>
</dbReference>
<gene>
    <name evidence="5" type="ORF">DPPLL_32180</name>
</gene>
<evidence type="ECO:0000313" key="6">
    <source>
        <dbReference type="Proteomes" id="UP000830055"/>
    </source>
</evidence>
<accession>A0ABN6M7K6</accession>
<evidence type="ECO:0000313" key="5">
    <source>
        <dbReference type="EMBL" id="BDD88853.1"/>
    </source>
</evidence>
<keyword evidence="3" id="KW-0233">DNA recombination</keyword>
<dbReference type="InterPro" id="IPR050808">
    <property type="entry name" value="Phage_Integrase"/>
</dbReference>
<evidence type="ECO:0000259" key="4">
    <source>
        <dbReference type="Pfam" id="PF00589"/>
    </source>
</evidence>